<dbReference type="RefSeq" id="XP_018126333.1">
    <property type="nucleotide sequence ID" value="XM_018279063.2"/>
</dbReference>
<keyword evidence="2" id="KW-1185">Reference proteome</keyword>
<accession>A0A1B8G9U7</accession>
<dbReference type="OrthoDB" id="3560376at2759"/>
<sequence>MPHSNMIRVGRPCLTCTPQRSCWAERPTNKNKRTHVVAVFTDEWNRPFNRKNDQKRRRRFLESDEKVSGFTAVFCQDWKDGDSDEDFEPSDTDDFPKPLASAWPRCEYEGYYSPFSAATTSSYTSPTRHIYSFRGSAPPTPTAAETLDSPLIMSTDDEETIAEGYEHLEYKAESPPEIMNPMTPNNMPTTDKEGMVPFRGEIVDHHWLSWNKKRIREGGGFDYWSSFIECNIIAGSNHELDGCQGAGTTPEKSLEHSFDEFINY</sequence>
<dbReference type="EMBL" id="KV460265">
    <property type="protein sequence ID" value="OBT92600.1"/>
    <property type="molecule type" value="Genomic_DNA"/>
</dbReference>
<evidence type="ECO:0000313" key="2">
    <source>
        <dbReference type="Proteomes" id="UP000091956"/>
    </source>
</evidence>
<organism evidence="1 2">
    <name type="scientific">Pseudogymnoascus verrucosus</name>
    <dbReference type="NCBI Taxonomy" id="342668"/>
    <lineage>
        <taxon>Eukaryota</taxon>
        <taxon>Fungi</taxon>
        <taxon>Dikarya</taxon>
        <taxon>Ascomycota</taxon>
        <taxon>Pezizomycotina</taxon>
        <taxon>Leotiomycetes</taxon>
        <taxon>Thelebolales</taxon>
        <taxon>Thelebolaceae</taxon>
        <taxon>Pseudogymnoascus</taxon>
    </lineage>
</organism>
<dbReference type="Proteomes" id="UP000091956">
    <property type="component" value="Unassembled WGS sequence"/>
</dbReference>
<reference evidence="1 2" key="1">
    <citation type="submission" date="2016-03" db="EMBL/GenBank/DDBJ databases">
        <title>Comparative genomics of Pseudogymnoascus destructans, the fungus causing white-nose syndrome of bats.</title>
        <authorList>
            <person name="Palmer J.M."/>
            <person name="Drees K.P."/>
            <person name="Foster J.T."/>
            <person name="Lindner D.L."/>
        </authorList>
    </citation>
    <scope>NUCLEOTIDE SEQUENCE [LARGE SCALE GENOMIC DNA]</scope>
    <source>
        <strain evidence="1 2">UAMH 10579</strain>
    </source>
</reference>
<proteinExistence type="predicted"/>
<reference evidence="2" key="2">
    <citation type="journal article" date="2018" name="Nat. Commun.">
        <title>Extreme sensitivity to ultraviolet light in the fungal pathogen causing white-nose syndrome of bats.</title>
        <authorList>
            <person name="Palmer J.M."/>
            <person name="Drees K.P."/>
            <person name="Foster J.T."/>
            <person name="Lindner D.L."/>
        </authorList>
    </citation>
    <scope>NUCLEOTIDE SEQUENCE [LARGE SCALE GENOMIC DNA]</scope>
    <source>
        <strain evidence="2">UAMH 10579</strain>
    </source>
</reference>
<dbReference type="AlphaFoldDB" id="A0A1B8G9U7"/>
<dbReference type="GeneID" id="28843037"/>
<gene>
    <name evidence="1" type="ORF">VE01_09651</name>
</gene>
<evidence type="ECO:0000313" key="1">
    <source>
        <dbReference type="EMBL" id="OBT92600.1"/>
    </source>
</evidence>
<name>A0A1B8G9U7_9PEZI</name>
<protein>
    <submittedName>
        <fullName evidence="1">Uncharacterized protein</fullName>
    </submittedName>
</protein>